<protein>
    <submittedName>
        <fullName evidence="2">10752_t:CDS:1</fullName>
    </submittedName>
</protein>
<gene>
    <name evidence="2" type="ORF">FWILDA_LOCUS1403</name>
</gene>
<sequence>MPKPETSKEDKENYDKKLELAKKETIKNIQNQLRENDLDITELDDQRTCYSEEKSFLKELEKTQDPSLSMEEKEKIQQEAFPLI</sequence>
<reference evidence="2" key="1">
    <citation type="submission" date="2022-08" db="EMBL/GenBank/DDBJ databases">
        <authorList>
            <person name="Kallberg Y."/>
            <person name="Tangrot J."/>
            <person name="Rosling A."/>
        </authorList>
    </citation>
    <scope>NUCLEOTIDE SEQUENCE</scope>
    <source>
        <strain evidence="2">Wild A</strain>
    </source>
</reference>
<keyword evidence="3" id="KW-1185">Reference proteome</keyword>
<proteinExistence type="predicted"/>
<organism evidence="2 3">
    <name type="scientific">Funneliformis geosporum</name>
    <dbReference type="NCBI Taxonomy" id="1117311"/>
    <lineage>
        <taxon>Eukaryota</taxon>
        <taxon>Fungi</taxon>
        <taxon>Fungi incertae sedis</taxon>
        <taxon>Mucoromycota</taxon>
        <taxon>Glomeromycotina</taxon>
        <taxon>Glomeromycetes</taxon>
        <taxon>Glomerales</taxon>
        <taxon>Glomeraceae</taxon>
        <taxon>Funneliformis</taxon>
    </lineage>
</organism>
<feature type="region of interest" description="Disordered" evidence="1">
    <location>
        <begin position="60"/>
        <end position="84"/>
    </location>
</feature>
<evidence type="ECO:0000256" key="1">
    <source>
        <dbReference type="SAM" id="MobiDB-lite"/>
    </source>
</evidence>
<dbReference type="OrthoDB" id="2472056at2759"/>
<dbReference type="EMBL" id="CAMKVN010000131">
    <property type="protein sequence ID" value="CAI2164114.1"/>
    <property type="molecule type" value="Genomic_DNA"/>
</dbReference>
<dbReference type="Proteomes" id="UP001153678">
    <property type="component" value="Unassembled WGS sequence"/>
</dbReference>
<name>A0A9W4SBV8_9GLOM</name>
<dbReference type="AlphaFoldDB" id="A0A9W4SBV8"/>
<accession>A0A9W4SBV8</accession>
<evidence type="ECO:0000313" key="3">
    <source>
        <dbReference type="Proteomes" id="UP001153678"/>
    </source>
</evidence>
<evidence type="ECO:0000313" key="2">
    <source>
        <dbReference type="EMBL" id="CAI2164114.1"/>
    </source>
</evidence>
<feature type="compositionally biased region" description="Basic and acidic residues" evidence="1">
    <location>
        <begin position="60"/>
        <end position="77"/>
    </location>
</feature>
<comment type="caution">
    <text evidence="2">The sequence shown here is derived from an EMBL/GenBank/DDBJ whole genome shotgun (WGS) entry which is preliminary data.</text>
</comment>